<evidence type="ECO:0000313" key="1">
    <source>
        <dbReference type="EMBL" id="CAD2161385.1"/>
    </source>
</evidence>
<protein>
    <submittedName>
        <fullName evidence="1">Uncharacterized protein</fullName>
    </submittedName>
</protein>
<proteinExistence type="predicted"/>
<evidence type="ECO:0000313" key="2">
    <source>
        <dbReference type="Proteomes" id="UP000580250"/>
    </source>
</evidence>
<organism evidence="1 2">
    <name type="scientific">Meloidogyne enterolobii</name>
    <name type="common">Root-knot nematode worm</name>
    <name type="synonym">Meloidogyne mayaguensis</name>
    <dbReference type="NCBI Taxonomy" id="390850"/>
    <lineage>
        <taxon>Eukaryota</taxon>
        <taxon>Metazoa</taxon>
        <taxon>Ecdysozoa</taxon>
        <taxon>Nematoda</taxon>
        <taxon>Chromadorea</taxon>
        <taxon>Rhabditida</taxon>
        <taxon>Tylenchina</taxon>
        <taxon>Tylenchomorpha</taxon>
        <taxon>Tylenchoidea</taxon>
        <taxon>Meloidogynidae</taxon>
        <taxon>Meloidogyninae</taxon>
        <taxon>Meloidogyne</taxon>
    </lineage>
</organism>
<dbReference type="EMBL" id="CAJEWN010000085">
    <property type="protein sequence ID" value="CAD2161385.1"/>
    <property type="molecule type" value="Genomic_DNA"/>
</dbReference>
<sequence length="59" mass="7171">MKMYLVPYKLCKMLFNEFTPQHVQQTLHITNANFKKKLQIIRNNMISIKLYFIKIILQV</sequence>
<reference evidence="1 2" key="1">
    <citation type="submission" date="2020-08" db="EMBL/GenBank/DDBJ databases">
        <authorList>
            <person name="Koutsovoulos G."/>
            <person name="Danchin GJ E."/>
        </authorList>
    </citation>
    <scope>NUCLEOTIDE SEQUENCE [LARGE SCALE GENOMIC DNA]</scope>
</reference>
<dbReference type="Proteomes" id="UP000580250">
    <property type="component" value="Unassembled WGS sequence"/>
</dbReference>
<comment type="caution">
    <text evidence="1">The sequence shown here is derived from an EMBL/GenBank/DDBJ whole genome shotgun (WGS) entry which is preliminary data.</text>
</comment>
<accession>A0A6V7UM65</accession>
<dbReference type="AlphaFoldDB" id="A0A6V7UM65"/>
<name>A0A6V7UM65_MELEN</name>
<gene>
    <name evidence="1" type="ORF">MENT_LOCUS14809</name>
</gene>